<reference evidence="1" key="1">
    <citation type="journal article" date="2020" name="Stud. Mycol.">
        <title>101 Dothideomycetes genomes: a test case for predicting lifestyles and emergence of pathogens.</title>
        <authorList>
            <person name="Haridas S."/>
            <person name="Albert R."/>
            <person name="Binder M."/>
            <person name="Bloem J."/>
            <person name="Labutti K."/>
            <person name="Salamov A."/>
            <person name="Andreopoulos B."/>
            <person name="Baker S."/>
            <person name="Barry K."/>
            <person name="Bills G."/>
            <person name="Bluhm B."/>
            <person name="Cannon C."/>
            <person name="Castanera R."/>
            <person name="Culley D."/>
            <person name="Daum C."/>
            <person name="Ezra D."/>
            <person name="Gonzalez J."/>
            <person name="Henrissat B."/>
            <person name="Kuo A."/>
            <person name="Liang C."/>
            <person name="Lipzen A."/>
            <person name="Lutzoni F."/>
            <person name="Magnuson J."/>
            <person name="Mondo S."/>
            <person name="Nolan M."/>
            <person name="Ohm R."/>
            <person name="Pangilinan J."/>
            <person name="Park H.-J."/>
            <person name="Ramirez L."/>
            <person name="Alfaro M."/>
            <person name="Sun H."/>
            <person name="Tritt A."/>
            <person name="Yoshinaga Y."/>
            <person name="Zwiers L.-H."/>
            <person name="Turgeon B."/>
            <person name="Goodwin S."/>
            <person name="Spatafora J."/>
            <person name="Crous P."/>
            <person name="Grigoriev I."/>
        </authorList>
    </citation>
    <scope>NUCLEOTIDE SEQUENCE</scope>
    <source>
        <strain evidence="1">HMLAC05119</strain>
    </source>
</reference>
<keyword evidence="2" id="KW-1185">Reference proteome</keyword>
<dbReference type="OrthoDB" id="5401170at2759"/>
<protein>
    <submittedName>
        <fullName evidence="1">Uncharacterized protein</fullName>
    </submittedName>
</protein>
<organism evidence="1 2">
    <name type="scientific">Ampelomyces quisqualis</name>
    <name type="common">Powdery mildew agent</name>
    <dbReference type="NCBI Taxonomy" id="50730"/>
    <lineage>
        <taxon>Eukaryota</taxon>
        <taxon>Fungi</taxon>
        <taxon>Dikarya</taxon>
        <taxon>Ascomycota</taxon>
        <taxon>Pezizomycotina</taxon>
        <taxon>Dothideomycetes</taxon>
        <taxon>Pleosporomycetidae</taxon>
        <taxon>Pleosporales</taxon>
        <taxon>Pleosporineae</taxon>
        <taxon>Phaeosphaeriaceae</taxon>
        <taxon>Ampelomyces</taxon>
    </lineage>
</organism>
<dbReference type="Proteomes" id="UP000800096">
    <property type="component" value="Unassembled WGS sequence"/>
</dbReference>
<accession>A0A6A5QHL7</accession>
<feature type="non-terminal residue" evidence="1">
    <location>
        <position position="1"/>
    </location>
</feature>
<gene>
    <name evidence="1" type="ORF">BDU57DRAFT_578138</name>
</gene>
<name>A0A6A5QHL7_AMPQU</name>
<sequence length="99" mass="11637">LRYQQGEPPFEARQVFEAVCVQDPKKKYHGTTQAIVKVKYQWTLDLIERLLTGDRNDEANVSTESERQRAREFLQSDLEKKYMATHPVENPHTYAINEI</sequence>
<dbReference type="AlphaFoldDB" id="A0A6A5QHL7"/>
<dbReference type="EMBL" id="ML979137">
    <property type="protein sequence ID" value="KAF1914310.1"/>
    <property type="molecule type" value="Genomic_DNA"/>
</dbReference>
<evidence type="ECO:0000313" key="2">
    <source>
        <dbReference type="Proteomes" id="UP000800096"/>
    </source>
</evidence>
<evidence type="ECO:0000313" key="1">
    <source>
        <dbReference type="EMBL" id="KAF1914310.1"/>
    </source>
</evidence>
<proteinExistence type="predicted"/>